<gene>
    <name evidence="1" type="ORF">S01H4_37366</name>
</gene>
<comment type="caution">
    <text evidence="1">The sequence shown here is derived from an EMBL/GenBank/DDBJ whole genome shotgun (WGS) entry which is preliminary data.</text>
</comment>
<accession>X1DTF0</accession>
<sequence length="71" mass="8265">MRINDDYINLDNVDMIHIANTGISFRRNFDRQYGSSVVVYKVKEGTINGGEPFLTRAEFERLKNILNERSL</sequence>
<protein>
    <submittedName>
        <fullName evidence="1">Uncharacterized protein</fullName>
    </submittedName>
</protein>
<reference evidence="1" key="1">
    <citation type="journal article" date="2014" name="Front. Microbiol.">
        <title>High frequency of phylogenetically diverse reductive dehalogenase-homologous genes in deep subseafloor sedimentary metagenomes.</title>
        <authorList>
            <person name="Kawai M."/>
            <person name="Futagami T."/>
            <person name="Toyoda A."/>
            <person name="Takaki Y."/>
            <person name="Nishi S."/>
            <person name="Hori S."/>
            <person name="Arai W."/>
            <person name="Tsubouchi T."/>
            <person name="Morono Y."/>
            <person name="Uchiyama I."/>
            <person name="Ito T."/>
            <person name="Fujiyama A."/>
            <person name="Inagaki F."/>
            <person name="Takami H."/>
        </authorList>
    </citation>
    <scope>NUCLEOTIDE SEQUENCE</scope>
    <source>
        <strain evidence="1">Expedition CK06-06</strain>
    </source>
</reference>
<evidence type="ECO:0000313" key="1">
    <source>
        <dbReference type="EMBL" id="GAG99691.1"/>
    </source>
</evidence>
<dbReference type="EMBL" id="BART01020068">
    <property type="protein sequence ID" value="GAG99691.1"/>
    <property type="molecule type" value="Genomic_DNA"/>
</dbReference>
<organism evidence="1">
    <name type="scientific">marine sediment metagenome</name>
    <dbReference type="NCBI Taxonomy" id="412755"/>
    <lineage>
        <taxon>unclassified sequences</taxon>
        <taxon>metagenomes</taxon>
        <taxon>ecological metagenomes</taxon>
    </lineage>
</organism>
<name>X1DTF0_9ZZZZ</name>
<proteinExistence type="predicted"/>
<dbReference type="AlphaFoldDB" id="X1DTF0"/>